<dbReference type="RefSeq" id="XP_052129234.1">
    <property type="nucleotide sequence ID" value="XM_052273274.1"/>
</dbReference>
<keyword evidence="2" id="KW-1185">Reference proteome</keyword>
<dbReference type="AlphaFoldDB" id="A0A9C6X4Z9"/>
<dbReference type="GeneID" id="127750788"/>
<name>A0A9C6X4Z9_FRAOC</name>
<dbReference type="PROSITE" id="PS00028">
    <property type="entry name" value="ZINC_FINGER_C2H2_1"/>
    <property type="match status" value="1"/>
</dbReference>
<evidence type="ECO:0000313" key="2">
    <source>
        <dbReference type="Proteomes" id="UP000504606"/>
    </source>
</evidence>
<evidence type="ECO:0000313" key="3">
    <source>
        <dbReference type="RefSeq" id="XP_052129234.1"/>
    </source>
</evidence>
<protein>
    <submittedName>
        <fullName evidence="3">Uncharacterized protein LOC127750788</fullName>
    </submittedName>
</protein>
<gene>
    <name evidence="3" type="primary">LOC127750788</name>
</gene>
<accession>A0A9C6X4Z9</accession>
<organism evidence="2 3">
    <name type="scientific">Frankliniella occidentalis</name>
    <name type="common">Western flower thrips</name>
    <name type="synonym">Euthrips occidentalis</name>
    <dbReference type="NCBI Taxonomy" id="133901"/>
    <lineage>
        <taxon>Eukaryota</taxon>
        <taxon>Metazoa</taxon>
        <taxon>Ecdysozoa</taxon>
        <taxon>Arthropoda</taxon>
        <taxon>Hexapoda</taxon>
        <taxon>Insecta</taxon>
        <taxon>Pterygota</taxon>
        <taxon>Neoptera</taxon>
        <taxon>Paraneoptera</taxon>
        <taxon>Thysanoptera</taxon>
        <taxon>Terebrantia</taxon>
        <taxon>Thripoidea</taxon>
        <taxon>Thripidae</taxon>
        <taxon>Frankliniella</taxon>
    </lineage>
</organism>
<evidence type="ECO:0000259" key="1">
    <source>
        <dbReference type="PROSITE" id="PS00028"/>
    </source>
</evidence>
<proteinExistence type="predicted"/>
<sequence length="157" mass="17518">MIKIERETFLDIMTRQDILIVVPSRIQPRPYKNKPRASWDICRITSLPTFINTRGEAGFSLVQPDTVGLRRPLGSSKNCPLPTCNASVPPEKGIVNHVMVHKNKKLLQVAHAIQANARTIPQDLADDLPLAPSAGILILLNLAGFVRFTDEWALQLY</sequence>
<dbReference type="KEGG" id="foc:127750788"/>
<dbReference type="Proteomes" id="UP000504606">
    <property type="component" value="Unplaced"/>
</dbReference>
<feature type="domain" description="C2H2-type" evidence="1">
    <location>
        <begin position="79"/>
        <end position="101"/>
    </location>
</feature>
<dbReference type="InterPro" id="IPR013087">
    <property type="entry name" value="Znf_C2H2_type"/>
</dbReference>
<reference evidence="3" key="1">
    <citation type="submission" date="2025-08" db="UniProtKB">
        <authorList>
            <consortium name="RefSeq"/>
        </authorList>
    </citation>
    <scope>IDENTIFICATION</scope>
    <source>
        <tissue evidence="3">Whole organism</tissue>
    </source>
</reference>